<dbReference type="InterPro" id="IPR000916">
    <property type="entry name" value="Bet_v_I/MLP"/>
</dbReference>
<evidence type="ECO:0000256" key="1">
    <source>
        <dbReference type="ARBA" id="ARBA00009744"/>
    </source>
</evidence>
<reference evidence="6" key="1">
    <citation type="journal article" date="2010" name="Nat. Biotechnol.">
        <title>Draft genome sequence of the oilseed species Ricinus communis.</title>
        <authorList>
            <person name="Chan A.P."/>
            <person name="Crabtree J."/>
            <person name="Zhao Q."/>
            <person name="Lorenzi H."/>
            <person name="Orvis J."/>
            <person name="Puiu D."/>
            <person name="Melake-Berhan A."/>
            <person name="Jones K.M."/>
            <person name="Redman J."/>
            <person name="Chen G."/>
            <person name="Cahoon E.B."/>
            <person name="Gedil M."/>
            <person name="Stanke M."/>
            <person name="Haas B.J."/>
            <person name="Wortman J.R."/>
            <person name="Fraser-Liggett C.M."/>
            <person name="Ravel J."/>
            <person name="Rabinowicz P.D."/>
        </authorList>
    </citation>
    <scope>NUCLEOTIDE SEQUENCE [LARGE SCALE GENOMIC DNA]</scope>
    <source>
        <strain evidence="6">cv. Hale</strain>
    </source>
</reference>
<dbReference type="GO" id="GO:0005634">
    <property type="term" value="C:nucleus"/>
    <property type="evidence" value="ECO:0000318"/>
    <property type="project" value="GO_Central"/>
</dbReference>
<dbReference type="GO" id="GO:0009738">
    <property type="term" value="P:abscisic acid-activated signaling pathway"/>
    <property type="evidence" value="ECO:0000318"/>
    <property type="project" value="GO_Central"/>
</dbReference>
<keyword evidence="2" id="KW-0611">Plant defense</keyword>
<dbReference type="InterPro" id="IPR024949">
    <property type="entry name" value="Bet_v_I_allergen"/>
</dbReference>
<evidence type="ECO:0000256" key="3">
    <source>
        <dbReference type="ARBA" id="ARBA00023265"/>
    </source>
</evidence>
<evidence type="ECO:0000313" key="6">
    <source>
        <dbReference type="Proteomes" id="UP000008311"/>
    </source>
</evidence>
<dbReference type="GO" id="GO:0004864">
    <property type="term" value="F:protein phosphatase inhibitor activity"/>
    <property type="evidence" value="ECO:0000318"/>
    <property type="project" value="GO_Central"/>
</dbReference>
<dbReference type="PANTHER" id="PTHR31213:SF169">
    <property type="entry name" value="BET V I_MAJOR LATEX PROTEIN DOMAIN-CONTAINING PROTEIN"/>
    <property type="match status" value="1"/>
</dbReference>
<dbReference type="SUPFAM" id="SSF55961">
    <property type="entry name" value="Bet v1-like"/>
    <property type="match status" value="1"/>
</dbReference>
<name>B9RZR8_RICCO</name>
<sequence>MNYMLYHGLQEGSEIKHIKTKVESTNKDNFTHCYSVIGGEPWMDELKKTYYEIKVVASSDGGSIIKSISKYYPKEGHELNEERIKAGAEKAFGIFNAIEAYVLANSDV</sequence>
<dbReference type="GO" id="GO:0010427">
    <property type="term" value="F:abscisic acid binding"/>
    <property type="evidence" value="ECO:0000318"/>
    <property type="project" value="GO_Central"/>
</dbReference>
<keyword evidence="3" id="KW-0568">Pathogenesis-related protein</keyword>
<dbReference type="InterPro" id="IPR050279">
    <property type="entry name" value="Plant_def-hormone_signal"/>
</dbReference>
<dbReference type="Pfam" id="PF00407">
    <property type="entry name" value="Bet_v_1"/>
    <property type="match status" value="1"/>
</dbReference>
<dbReference type="AlphaFoldDB" id="B9RZR8"/>
<dbReference type="InterPro" id="IPR023393">
    <property type="entry name" value="START-like_dom_sf"/>
</dbReference>
<dbReference type="GO" id="GO:0006952">
    <property type="term" value="P:defense response"/>
    <property type="evidence" value="ECO:0007669"/>
    <property type="project" value="UniProtKB-KW"/>
</dbReference>
<evidence type="ECO:0000313" key="5">
    <source>
        <dbReference type="EMBL" id="EEF43101.1"/>
    </source>
</evidence>
<accession>B9RZR8</accession>
<dbReference type="PRINTS" id="PR00634">
    <property type="entry name" value="BETALLERGEN"/>
</dbReference>
<evidence type="ECO:0000259" key="4">
    <source>
        <dbReference type="Pfam" id="PF00407"/>
    </source>
</evidence>
<proteinExistence type="inferred from homology"/>
<evidence type="ECO:0000256" key="2">
    <source>
        <dbReference type="ARBA" id="ARBA00022821"/>
    </source>
</evidence>
<gene>
    <name evidence="5" type="ORF">RCOM_1000660</name>
</gene>
<dbReference type="GO" id="GO:0038023">
    <property type="term" value="F:signaling receptor activity"/>
    <property type="evidence" value="ECO:0000318"/>
    <property type="project" value="GO_Central"/>
</dbReference>
<dbReference type="InParanoid" id="B9RZR8"/>
<dbReference type="EMBL" id="EQ973835">
    <property type="protein sequence ID" value="EEF43101.1"/>
    <property type="molecule type" value="Genomic_DNA"/>
</dbReference>
<protein>
    <submittedName>
        <fullName evidence="5">Major allergen Pru ar, putative</fullName>
    </submittedName>
</protein>
<dbReference type="FunFam" id="3.30.530.20:FF:000007">
    <property type="entry name" value="Major pollen allergen Bet v 1-A"/>
    <property type="match status" value="1"/>
</dbReference>
<keyword evidence="6" id="KW-1185">Reference proteome</keyword>
<dbReference type="Gene3D" id="3.30.530.20">
    <property type="match status" value="1"/>
</dbReference>
<dbReference type="Proteomes" id="UP000008311">
    <property type="component" value="Unassembled WGS sequence"/>
</dbReference>
<dbReference type="GO" id="GO:0005737">
    <property type="term" value="C:cytoplasm"/>
    <property type="evidence" value="ECO:0000318"/>
    <property type="project" value="GO_Central"/>
</dbReference>
<feature type="domain" description="Bet v I/Major latex protein" evidence="4">
    <location>
        <begin position="10"/>
        <end position="105"/>
    </location>
</feature>
<dbReference type="PANTHER" id="PTHR31213">
    <property type="entry name" value="OS08G0374000 PROTEIN-RELATED"/>
    <property type="match status" value="1"/>
</dbReference>
<comment type="similarity">
    <text evidence="1">Belongs to the BetVI family.</text>
</comment>
<organism evidence="5 6">
    <name type="scientific">Ricinus communis</name>
    <name type="common">Castor bean</name>
    <dbReference type="NCBI Taxonomy" id="3988"/>
    <lineage>
        <taxon>Eukaryota</taxon>
        <taxon>Viridiplantae</taxon>
        <taxon>Streptophyta</taxon>
        <taxon>Embryophyta</taxon>
        <taxon>Tracheophyta</taxon>
        <taxon>Spermatophyta</taxon>
        <taxon>Magnoliopsida</taxon>
        <taxon>eudicotyledons</taxon>
        <taxon>Gunneridae</taxon>
        <taxon>Pentapetalae</taxon>
        <taxon>rosids</taxon>
        <taxon>fabids</taxon>
        <taxon>Malpighiales</taxon>
        <taxon>Euphorbiaceae</taxon>
        <taxon>Acalyphoideae</taxon>
        <taxon>Acalypheae</taxon>
        <taxon>Ricinus</taxon>
    </lineage>
</organism>